<accession>A0A9P8YB27</accession>
<keyword evidence="1" id="KW-0732">Signal</keyword>
<feature type="signal peptide" evidence="1">
    <location>
        <begin position="1"/>
        <end position="18"/>
    </location>
</feature>
<evidence type="ECO:0000256" key="1">
    <source>
        <dbReference type="SAM" id="SignalP"/>
    </source>
</evidence>
<name>A0A9P8YB27_9PEZI</name>
<dbReference type="EMBL" id="JAGTJQ010000004">
    <property type="protein sequence ID" value="KAH7032843.1"/>
    <property type="molecule type" value="Genomic_DNA"/>
</dbReference>
<dbReference type="GeneID" id="70177264"/>
<dbReference type="RefSeq" id="XP_046013675.1">
    <property type="nucleotide sequence ID" value="XM_046147718.1"/>
</dbReference>
<dbReference type="AlphaFoldDB" id="A0A9P8YB27"/>
<reference evidence="2" key="1">
    <citation type="journal article" date="2021" name="Nat. Commun.">
        <title>Genetic determinants of endophytism in the Arabidopsis root mycobiome.</title>
        <authorList>
            <person name="Mesny F."/>
            <person name="Miyauchi S."/>
            <person name="Thiergart T."/>
            <person name="Pickel B."/>
            <person name="Atanasova L."/>
            <person name="Karlsson M."/>
            <person name="Huettel B."/>
            <person name="Barry K.W."/>
            <person name="Haridas S."/>
            <person name="Chen C."/>
            <person name="Bauer D."/>
            <person name="Andreopoulos W."/>
            <person name="Pangilinan J."/>
            <person name="LaButti K."/>
            <person name="Riley R."/>
            <person name="Lipzen A."/>
            <person name="Clum A."/>
            <person name="Drula E."/>
            <person name="Henrissat B."/>
            <person name="Kohler A."/>
            <person name="Grigoriev I.V."/>
            <person name="Martin F.M."/>
            <person name="Hacquard S."/>
        </authorList>
    </citation>
    <scope>NUCLEOTIDE SEQUENCE</scope>
    <source>
        <strain evidence="2">MPI-CAGE-CH-0230</strain>
    </source>
</reference>
<comment type="caution">
    <text evidence="2">The sequence shown here is derived from an EMBL/GenBank/DDBJ whole genome shotgun (WGS) entry which is preliminary data.</text>
</comment>
<proteinExistence type="predicted"/>
<evidence type="ECO:0008006" key="4">
    <source>
        <dbReference type="Google" id="ProtNLM"/>
    </source>
</evidence>
<organism evidence="2 3">
    <name type="scientific">Microdochium trichocladiopsis</name>
    <dbReference type="NCBI Taxonomy" id="1682393"/>
    <lineage>
        <taxon>Eukaryota</taxon>
        <taxon>Fungi</taxon>
        <taxon>Dikarya</taxon>
        <taxon>Ascomycota</taxon>
        <taxon>Pezizomycotina</taxon>
        <taxon>Sordariomycetes</taxon>
        <taxon>Xylariomycetidae</taxon>
        <taxon>Xylariales</taxon>
        <taxon>Microdochiaceae</taxon>
        <taxon>Microdochium</taxon>
    </lineage>
</organism>
<evidence type="ECO:0000313" key="3">
    <source>
        <dbReference type="Proteomes" id="UP000756346"/>
    </source>
</evidence>
<dbReference type="Proteomes" id="UP000756346">
    <property type="component" value="Unassembled WGS sequence"/>
</dbReference>
<feature type="chain" id="PRO_5040355072" description="Secreted protein" evidence="1">
    <location>
        <begin position="19"/>
        <end position="116"/>
    </location>
</feature>
<protein>
    <recommendedName>
        <fullName evidence="4">Secreted protein</fullName>
    </recommendedName>
</protein>
<evidence type="ECO:0000313" key="2">
    <source>
        <dbReference type="EMBL" id="KAH7032843.1"/>
    </source>
</evidence>
<sequence length="116" mass="12846">MALSLFAMVFVRWLSVTSLKREREESVCVCACVRACVFDRLSISRRRYSRIDSPFCKERKTAYRAEFLIGGKVPSLSTSVLVALPVLVKATIASSANARLEESLSLGGLRMTSVQP</sequence>
<gene>
    <name evidence="2" type="ORF">B0I36DRAFT_101265</name>
</gene>
<keyword evidence="3" id="KW-1185">Reference proteome</keyword>